<evidence type="ECO:0000256" key="3">
    <source>
        <dbReference type="ARBA" id="ARBA00022723"/>
    </source>
</evidence>
<dbReference type="SMART" id="SM00647">
    <property type="entry name" value="IBR"/>
    <property type="match status" value="2"/>
</dbReference>
<dbReference type="InterPro" id="IPR044066">
    <property type="entry name" value="TRIAD_supradom"/>
</dbReference>
<evidence type="ECO:0000256" key="2">
    <source>
        <dbReference type="ARBA" id="ARBA00022679"/>
    </source>
</evidence>
<dbReference type="PANTHER" id="PTHR22770:SF13">
    <property type="entry name" value="RING-TYPE DOMAIN-CONTAINING PROTEIN"/>
    <property type="match status" value="1"/>
</dbReference>
<dbReference type="CDD" id="cd20335">
    <property type="entry name" value="BRcat_RBR"/>
    <property type="match status" value="1"/>
</dbReference>
<dbReference type="PANTHER" id="PTHR22770">
    <property type="entry name" value="UBIQUITIN CONJUGATING ENZYME 7 INTERACTING PROTEIN-RELATED"/>
    <property type="match status" value="1"/>
</dbReference>
<keyword evidence="7" id="KW-0862">Zinc</keyword>
<dbReference type="PROSITE" id="PS50089">
    <property type="entry name" value="ZF_RING_2"/>
    <property type="match status" value="1"/>
</dbReference>
<keyword evidence="12" id="KW-1185">Reference proteome</keyword>
<feature type="domain" description="RING-type" evidence="10">
    <location>
        <begin position="881"/>
        <end position="1108"/>
    </location>
</feature>
<evidence type="ECO:0000256" key="7">
    <source>
        <dbReference type="ARBA" id="ARBA00022833"/>
    </source>
</evidence>
<dbReference type="Gene3D" id="1.20.120.1750">
    <property type="match status" value="1"/>
</dbReference>
<sequence length="1140" mass="131083">MKAVHNRLLRDFNWTSVGEAKSLLPRQSTISEPFAEFLFRLRCKLRPRETSLPRPALHLHVRRSSTSSETDMWALSPDTRKVWDANGLPFDEPLPLWEGEAVDVSPSSRRRTILKADTEGALKDAERACSMLSRRGNLEQLNLKDNKPVPADDDRPYRMWYPTVVPRRILGKQIVVCEPNRQAVVDIKWSKILPHKGIIEEVKMREHRLRTDLSTSPAIRRRIMEYVRGNYRRCRNYSYMVDDLDVFARADIPDGDSDVLRQCAVSVYYPDVNYELESSRLLEVLLRKLGLQRHVRRKKLEVALPGSSKAIVIEDGGTCEFLNSNVSLSLVLDIPPHEDLDQYCAFFCQNHLSARPFNASERHVLLKSFNSGKTNVFENPFHVQFLSITDSIKALDKHGHKIAKILPRSFIAGSEDWTTMKNATMTFRVKWFNRPASGEGVLKFKNANDSQFAAEILFYHGYSDSERHSHISDDVALRMMPEVLCFPRQSREDFRIVKGIPNAYQHDSIFEEHMREVLGVNCVVLLRAYLLRVPRSKIDISEAVRVQVGRALVKYLTRRYEWNGRNPLFRQQWRELLHSNDLPWHWNILDMKNNQENGNPCEAELIFKNVDQGLRLVDFLTSDIDDFTIYDDRGHSSQKITIKPVYCIPVLVTKEVRVACDSFIRKINEEEASVARMSSDVLSFLEILDMTWSHDHDHTEDVDTTIGELSVQGWPQRHVEEVAIHLLSMFQGTYIDCSDDIKGRLLYGYGAKYVEFARKKLRGRAVIDVDLLRERITLVGEAADLARKKLTFFAENSCAFELTDTILIGPPRYLYLMCDILRYSVTLRRLSEICGGPKLEFVKDIEIRFQGTLQQYDLLMDYLEEVDNKLVQSSSVTSSSSKPTCPVCLSSVSNAFYCLECGHYYCLKCIIYQVKTMIRNRDLPMRCIYMDCEKPISVDDIKHLVLGDGRLPWLSADKLRPLIDSSIDCLVRKQPDLIRCPTPDCFGICKNSEAKDVFRCDSCNKERCRGCMMEPHKKVSCEEYAVLRTDGAASLKAYMNKKKGKVRECPTKGCGAVIEKGEGCNHMQCTACNIHFCWLCDYTSETQAKVYGHLRETHGAIGEEWPVLEDEVSAVRRCLVEMLRIMPWPNCFKITLSLDM</sequence>
<dbReference type="Gene3D" id="3.30.40.10">
    <property type="entry name" value="Zinc/RING finger domain, C3HC4 (zinc finger)"/>
    <property type="match status" value="1"/>
</dbReference>
<evidence type="ECO:0000259" key="10">
    <source>
        <dbReference type="PROSITE" id="PS51873"/>
    </source>
</evidence>
<dbReference type="PROSITE" id="PS51873">
    <property type="entry name" value="TRIAD"/>
    <property type="match status" value="1"/>
</dbReference>
<comment type="pathway">
    <text evidence="1">Protein modification; protein ubiquitination.</text>
</comment>
<evidence type="ECO:0000256" key="4">
    <source>
        <dbReference type="ARBA" id="ARBA00022737"/>
    </source>
</evidence>
<keyword evidence="3" id="KW-0479">Metal-binding</keyword>
<accession>A0ABR1CFR2</accession>
<dbReference type="InterPro" id="IPR013083">
    <property type="entry name" value="Znf_RING/FYVE/PHD"/>
</dbReference>
<dbReference type="PROSITE" id="PS00518">
    <property type="entry name" value="ZF_RING_1"/>
    <property type="match status" value="1"/>
</dbReference>
<dbReference type="EMBL" id="JAVFWL010000002">
    <property type="protein sequence ID" value="KAK6737287.1"/>
    <property type="molecule type" value="Genomic_DNA"/>
</dbReference>
<evidence type="ECO:0000256" key="1">
    <source>
        <dbReference type="ARBA" id="ARBA00004906"/>
    </source>
</evidence>
<evidence type="ECO:0000259" key="9">
    <source>
        <dbReference type="PROSITE" id="PS50089"/>
    </source>
</evidence>
<dbReference type="SUPFAM" id="SSF57850">
    <property type="entry name" value="RING/U-box"/>
    <property type="match status" value="2"/>
</dbReference>
<dbReference type="InterPro" id="IPR051628">
    <property type="entry name" value="LUBAC_E3_Ligases"/>
</dbReference>
<proteinExistence type="predicted"/>
<dbReference type="Proteomes" id="UP001303046">
    <property type="component" value="Unassembled WGS sequence"/>
</dbReference>
<reference evidence="11 12" key="1">
    <citation type="submission" date="2023-08" db="EMBL/GenBank/DDBJ databases">
        <title>A Necator americanus chromosomal reference genome.</title>
        <authorList>
            <person name="Ilik V."/>
            <person name="Petrzelkova K.J."/>
            <person name="Pardy F."/>
            <person name="Fuh T."/>
            <person name="Niatou-Singa F.S."/>
            <person name="Gouil Q."/>
            <person name="Baker L."/>
            <person name="Ritchie M.E."/>
            <person name="Jex A.R."/>
            <person name="Gazzola D."/>
            <person name="Li H."/>
            <person name="Toshio Fujiwara R."/>
            <person name="Zhan B."/>
            <person name="Aroian R.V."/>
            <person name="Pafco B."/>
            <person name="Schwarz E.M."/>
        </authorList>
    </citation>
    <scope>NUCLEOTIDE SEQUENCE [LARGE SCALE GENOMIC DNA]</scope>
    <source>
        <strain evidence="11 12">Aroian</strain>
        <tissue evidence="11">Whole animal</tissue>
    </source>
</reference>
<organism evidence="11 12">
    <name type="scientific">Necator americanus</name>
    <name type="common">Human hookworm</name>
    <dbReference type="NCBI Taxonomy" id="51031"/>
    <lineage>
        <taxon>Eukaryota</taxon>
        <taxon>Metazoa</taxon>
        <taxon>Ecdysozoa</taxon>
        <taxon>Nematoda</taxon>
        <taxon>Chromadorea</taxon>
        <taxon>Rhabditida</taxon>
        <taxon>Rhabditina</taxon>
        <taxon>Rhabditomorpha</taxon>
        <taxon>Strongyloidea</taxon>
        <taxon>Ancylostomatidae</taxon>
        <taxon>Bunostominae</taxon>
        <taxon>Necator</taxon>
    </lineage>
</organism>
<evidence type="ECO:0008006" key="13">
    <source>
        <dbReference type="Google" id="ProtNLM"/>
    </source>
</evidence>
<dbReference type="Pfam" id="PF01485">
    <property type="entry name" value="IBR"/>
    <property type="match status" value="2"/>
</dbReference>
<dbReference type="InterPro" id="IPR017907">
    <property type="entry name" value="Znf_RING_CS"/>
</dbReference>
<keyword evidence="2" id="KW-0808">Transferase</keyword>
<evidence type="ECO:0000313" key="12">
    <source>
        <dbReference type="Proteomes" id="UP001303046"/>
    </source>
</evidence>
<comment type="caution">
    <text evidence="11">The sequence shown here is derived from an EMBL/GenBank/DDBJ whole genome shotgun (WGS) entry which is preliminary data.</text>
</comment>
<protein>
    <recommendedName>
        <fullName evidence="13">IBR domain protein</fullName>
    </recommendedName>
</protein>
<dbReference type="InterPro" id="IPR002867">
    <property type="entry name" value="IBR_dom"/>
</dbReference>
<keyword evidence="4" id="KW-0677">Repeat</keyword>
<feature type="domain" description="RING-type" evidence="9">
    <location>
        <begin position="885"/>
        <end position="927"/>
    </location>
</feature>
<evidence type="ECO:0000256" key="6">
    <source>
        <dbReference type="ARBA" id="ARBA00022786"/>
    </source>
</evidence>
<name>A0ABR1CFR2_NECAM</name>
<evidence type="ECO:0000256" key="8">
    <source>
        <dbReference type="PROSITE-ProRule" id="PRU00175"/>
    </source>
</evidence>
<gene>
    <name evidence="11" type="primary">Necator_chrII.g7573</name>
    <name evidence="11" type="ORF">RB195_019779</name>
</gene>
<evidence type="ECO:0000256" key="5">
    <source>
        <dbReference type="ARBA" id="ARBA00022771"/>
    </source>
</evidence>
<evidence type="ECO:0000313" key="11">
    <source>
        <dbReference type="EMBL" id="KAK6737287.1"/>
    </source>
</evidence>
<keyword evidence="6" id="KW-0833">Ubl conjugation pathway</keyword>
<keyword evidence="5 8" id="KW-0863">Zinc-finger</keyword>
<dbReference type="InterPro" id="IPR001841">
    <property type="entry name" value="Znf_RING"/>
</dbReference>